<feature type="compositionally biased region" description="Polar residues" evidence="1">
    <location>
        <begin position="197"/>
        <end position="217"/>
    </location>
</feature>
<dbReference type="Gramene" id="Psat5g203560.1">
    <property type="protein sequence ID" value="Psat5g203560.1.cds"/>
    <property type="gene ID" value="Psat5g203560"/>
</dbReference>
<name>A0A9D4WYH6_PEA</name>
<protein>
    <submittedName>
        <fullName evidence="2">Uncharacterized protein</fullName>
    </submittedName>
</protein>
<feature type="region of interest" description="Disordered" evidence="1">
    <location>
        <begin position="185"/>
        <end position="291"/>
    </location>
</feature>
<dbReference type="Gramene" id="Psat05G0568200-T1">
    <property type="protein sequence ID" value="KAI5410277.1"/>
    <property type="gene ID" value="KIW84_055682"/>
</dbReference>
<feature type="compositionally biased region" description="Polar residues" evidence="1">
    <location>
        <begin position="78"/>
        <end position="91"/>
    </location>
</feature>
<feature type="compositionally biased region" description="Basic and acidic residues" evidence="1">
    <location>
        <begin position="473"/>
        <end position="489"/>
    </location>
</feature>
<feature type="compositionally biased region" description="Low complexity" evidence="1">
    <location>
        <begin position="450"/>
        <end position="463"/>
    </location>
</feature>
<feature type="compositionally biased region" description="Polar residues" evidence="1">
    <location>
        <begin position="492"/>
        <end position="501"/>
    </location>
</feature>
<feature type="compositionally biased region" description="Polar residues" evidence="1">
    <location>
        <begin position="508"/>
        <end position="521"/>
    </location>
</feature>
<feature type="compositionally biased region" description="Basic and acidic residues" evidence="1">
    <location>
        <begin position="248"/>
        <end position="260"/>
    </location>
</feature>
<evidence type="ECO:0000313" key="2">
    <source>
        <dbReference type="EMBL" id="KAI5410277.1"/>
    </source>
</evidence>
<dbReference type="AlphaFoldDB" id="A0A9D4WYH6"/>
<keyword evidence="3" id="KW-1185">Reference proteome</keyword>
<gene>
    <name evidence="2" type="ORF">KIW84_055682</name>
</gene>
<dbReference type="Proteomes" id="UP001058974">
    <property type="component" value="Chromosome 5"/>
</dbReference>
<accession>A0A9D4WYH6</accession>
<feature type="compositionally biased region" description="Polar residues" evidence="1">
    <location>
        <begin position="44"/>
        <end position="68"/>
    </location>
</feature>
<dbReference type="EMBL" id="JAMSHJ010000005">
    <property type="protein sequence ID" value="KAI5410277.1"/>
    <property type="molecule type" value="Genomic_DNA"/>
</dbReference>
<comment type="caution">
    <text evidence="2">The sequence shown here is derived from an EMBL/GenBank/DDBJ whole genome shotgun (WGS) entry which is preliminary data.</text>
</comment>
<evidence type="ECO:0000313" key="3">
    <source>
        <dbReference type="Proteomes" id="UP001058974"/>
    </source>
</evidence>
<dbReference type="PANTHER" id="PTHR33673">
    <property type="entry name" value="SUPPRESSOR SRP40-LIKE PROTEIN"/>
    <property type="match status" value="1"/>
</dbReference>
<evidence type="ECO:0000256" key="1">
    <source>
        <dbReference type="SAM" id="MobiDB-lite"/>
    </source>
</evidence>
<feature type="compositionally biased region" description="Polar residues" evidence="1">
    <location>
        <begin position="282"/>
        <end position="291"/>
    </location>
</feature>
<feature type="region of interest" description="Disordered" evidence="1">
    <location>
        <begin position="1"/>
        <end position="91"/>
    </location>
</feature>
<proteinExistence type="predicted"/>
<organism evidence="2 3">
    <name type="scientific">Pisum sativum</name>
    <name type="common">Garden pea</name>
    <name type="synonym">Lathyrus oleraceus</name>
    <dbReference type="NCBI Taxonomy" id="3888"/>
    <lineage>
        <taxon>Eukaryota</taxon>
        <taxon>Viridiplantae</taxon>
        <taxon>Streptophyta</taxon>
        <taxon>Embryophyta</taxon>
        <taxon>Tracheophyta</taxon>
        <taxon>Spermatophyta</taxon>
        <taxon>Magnoliopsida</taxon>
        <taxon>eudicotyledons</taxon>
        <taxon>Gunneridae</taxon>
        <taxon>Pentapetalae</taxon>
        <taxon>rosids</taxon>
        <taxon>fabids</taxon>
        <taxon>Fabales</taxon>
        <taxon>Fabaceae</taxon>
        <taxon>Papilionoideae</taxon>
        <taxon>50 kb inversion clade</taxon>
        <taxon>NPAAA clade</taxon>
        <taxon>Hologalegina</taxon>
        <taxon>IRL clade</taxon>
        <taxon>Fabeae</taxon>
        <taxon>Lathyrus</taxon>
    </lineage>
</organism>
<sequence length="538" mass="59618">MESKSGSGSDIHPRTFPSSSSSSEALNSQKKPQLSHDDHIHFMPNSTTTTPHNENASFLHTNDQTNLANPFGEFHSPYPNSSDPSFSSPQNPFLLLSDHGTNESQKLHDHAPFEANFPQLPTYESSLGNPFHDSHKIVEHHDHGNDWHHQDHWKFPNHEVTTHASSSSQPFDPLFPLESTQNQQLENASHKNHKGYESSTPQNMHDSHSTGFESSTQQHKHDFHSTGFESSTQQHKHDSPSASSNTENDTHVHPKSRKENMLASESSDDEFSVRSMPKHEQNNSSPVSFVPETIQNPPMQIMERQENGSATPSSTPRIPLHAFGKDKLNAQWSSASNESLFSIQMGKSFSNDMAWLSKSDELDKQVDHMNMSGGVQSNHPPLSPQTQATKFSDISPNFAEQHENSLKVTEAKAAETMLEVIMETSKTPEHSKSKGSTTFSNAAMHSDTVSCSNNNRSRHSNGSTQSFAFKSFADGEKRLSSKHGEDTKKQLKQSGQLQNVKATAPPSAAQNTKPAAQNTKPASNACQNRWLSCFTCCH</sequence>
<dbReference type="PANTHER" id="PTHR33673:SF38">
    <property type="entry name" value="CHROMODOMAIN-HELICASE-DNA-BINDING PROTEIN 7-LIKE"/>
    <property type="match status" value="1"/>
</dbReference>
<feature type="region of interest" description="Disordered" evidence="1">
    <location>
        <begin position="446"/>
        <end position="521"/>
    </location>
</feature>
<reference evidence="2 3" key="1">
    <citation type="journal article" date="2022" name="Nat. Genet.">
        <title>Improved pea reference genome and pan-genome highlight genomic features and evolutionary characteristics.</title>
        <authorList>
            <person name="Yang T."/>
            <person name="Liu R."/>
            <person name="Luo Y."/>
            <person name="Hu S."/>
            <person name="Wang D."/>
            <person name="Wang C."/>
            <person name="Pandey M.K."/>
            <person name="Ge S."/>
            <person name="Xu Q."/>
            <person name="Li N."/>
            <person name="Li G."/>
            <person name="Huang Y."/>
            <person name="Saxena R.K."/>
            <person name="Ji Y."/>
            <person name="Li M."/>
            <person name="Yan X."/>
            <person name="He Y."/>
            <person name="Liu Y."/>
            <person name="Wang X."/>
            <person name="Xiang C."/>
            <person name="Varshney R.K."/>
            <person name="Ding H."/>
            <person name="Gao S."/>
            <person name="Zong X."/>
        </authorList>
    </citation>
    <scope>NUCLEOTIDE SEQUENCE [LARGE SCALE GENOMIC DNA]</scope>
    <source>
        <strain evidence="2 3">cv. Zhongwan 6</strain>
    </source>
</reference>